<proteinExistence type="predicted"/>
<evidence type="ECO:0000256" key="1">
    <source>
        <dbReference type="SAM" id="MobiDB-lite"/>
    </source>
</evidence>
<dbReference type="PANTHER" id="PTHR34682:SF10">
    <property type="entry name" value="AT HOOK, DNA-BINDING MOTIF-CONTAINING PROTEIN"/>
    <property type="match status" value="1"/>
</dbReference>
<dbReference type="AlphaFoldDB" id="A0AAD8KPG0"/>
<dbReference type="PANTHER" id="PTHR34682">
    <property type="entry name" value="AT HOOK MOTIF-CONTAINING PROTEIN"/>
    <property type="match status" value="1"/>
</dbReference>
<dbReference type="InterPro" id="IPR045881">
    <property type="entry name" value="MNM1-like"/>
</dbReference>
<accession>A0AAD8KPG0</accession>
<keyword evidence="3" id="KW-1185">Reference proteome</keyword>
<gene>
    <name evidence="2" type="ORF">QVD17_15244</name>
</gene>
<feature type="region of interest" description="Disordered" evidence="1">
    <location>
        <begin position="1"/>
        <end position="45"/>
    </location>
</feature>
<sequence length="375" mass="41467">MNQQNTSKTPDLLVKRKRGRPRKDESVQRNVKQHTQAPLVMATPPLPPPAATSFPATTNVNKVDPNMVGQAVTCVIDGIFDSGYLLSACVGPNNSILRGIVFQQGHVAPVTHVNDVAPHTEMCTRGEFPIPPSNSRNLIQVSTPESVCAKHMQNDQNTPAPMQSYQNPPAHMHVYENTPPQMQHYQNTPAQMQNYQNTPAQMQNYQNTPVQMQNYQSAHAEIQNDHVMLTGGSSSSVPQESLRLVEQDDVMQVFEVSKTVDESQDCDQRAKNEHVVSDPMAENFPERVAIVDKEIGLEPVVGANPNEQRAKEPDGEKPEVVTPIQNAVENQPSMVNDGLQQESQVQTGEMSNIDANQDQNRELAVDLSLSNFPEI</sequence>
<feature type="region of interest" description="Disordered" evidence="1">
    <location>
        <begin position="331"/>
        <end position="358"/>
    </location>
</feature>
<reference evidence="2" key="1">
    <citation type="journal article" date="2023" name="bioRxiv">
        <title>Improved chromosome-level genome assembly for marigold (Tagetes erecta).</title>
        <authorList>
            <person name="Jiang F."/>
            <person name="Yuan L."/>
            <person name="Wang S."/>
            <person name="Wang H."/>
            <person name="Xu D."/>
            <person name="Wang A."/>
            <person name="Fan W."/>
        </authorList>
    </citation>
    <scope>NUCLEOTIDE SEQUENCE</scope>
    <source>
        <strain evidence="2">WSJ</strain>
        <tissue evidence="2">Leaf</tissue>
    </source>
</reference>
<name>A0AAD8KPG0_TARER</name>
<protein>
    <submittedName>
        <fullName evidence="2">Uncharacterized protein</fullName>
    </submittedName>
</protein>
<organism evidence="2 3">
    <name type="scientific">Tagetes erecta</name>
    <name type="common">African marigold</name>
    <dbReference type="NCBI Taxonomy" id="13708"/>
    <lineage>
        <taxon>Eukaryota</taxon>
        <taxon>Viridiplantae</taxon>
        <taxon>Streptophyta</taxon>
        <taxon>Embryophyta</taxon>
        <taxon>Tracheophyta</taxon>
        <taxon>Spermatophyta</taxon>
        <taxon>Magnoliopsida</taxon>
        <taxon>eudicotyledons</taxon>
        <taxon>Gunneridae</taxon>
        <taxon>Pentapetalae</taxon>
        <taxon>asterids</taxon>
        <taxon>campanulids</taxon>
        <taxon>Asterales</taxon>
        <taxon>Asteraceae</taxon>
        <taxon>Asteroideae</taxon>
        <taxon>Heliantheae alliance</taxon>
        <taxon>Tageteae</taxon>
        <taxon>Tagetes</taxon>
    </lineage>
</organism>
<evidence type="ECO:0000313" key="3">
    <source>
        <dbReference type="Proteomes" id="UP001229421"/>
    </source>
</evidence>
<evidence type="ECO:0000313" key="2">
    <source>
        <dbReference type="EMBL" id="KAK1426568.1"/>
    </source>
</evidence>
<dbReference type="Proteomes" id="UP001229421">
    <property type="component" value="Unassembled WGS sequence"/>
</dbReference>
<comment type="caution">
    <text evidence="2">The sequence shown here is derived from an EMBL/GenBank/DDBJ whole genome shotgun (WGS) entry which is preliminary data.</text>
</comment>
<dbReference type="EMBL" id="JAUHHV010000004">
    <property type="protein sequence ID" value="KAK1426568.1"/>
    <property type="molecule type" value="Genomic_DNA"/>
</dbReference>